<keyword evidence="1" id="KW-0812">Transmembrane</keyword>
<feature type="transmembrane region" description="Helical" evidence="1">
    <location>
        <begin position="245"/>
        <end position="264"/>
    </location>
</feature>
<organism evidence="3 4">
    <name type="scientific">Legionella lytica</name>
    <dbReference type="NCBI Taxonomy" id="96232"/>
    <lineage>
        <taxon>Bacteria</taxon>
        <taxon>Pseudomonadati</taxon>
        <taxon>Pseudomonadota</taxon>
        <taxon>Gammaproteobacteria</taxon>
        <taxon>Legionellales</taxon>
        <taxon>Legionellaceae</taxon>
        <taxon>Legionella</taxon>
    </lineage>
</organism>
<feature type="transmembrane region" description="Helical" evidence="1">
    <location>
        <begin position="129"/>
        <end position="149"/>
    </location>
</feature>
<evidence type="ECO:0000313" key="4">
    <source>
        <dbReference type="Proteomes" id="UP001615550"/>
    </source>
</evidence>
<feature type="transmembrane region" description="Helical" evidence="1">
    <location>
        <begin position="43"/>
        <end position="62"/>
    </location>
</feature>
<keyword evidence="1" id="KW-1133">Transmembrane helix</keyword>
<feature type="transmembrane region" description="Helical" evidence="1">
    <location>
        <begin position="161"/>
        <end position="179"/>
    </location>
</feature>
<evidence type="ECO:0000259" key="2">
    <source>
        <dbReference type="Pfam" id="PF14378"/>
    </source>
</evidence>
<proteinExistence type="predicted"/>
<feature type="transmembrane region" description="Helical" evidence="1">
    <location>
        <begin position="12"/>
        <end position="31"/>
    </location>
</feature>
<dbReference type="Pfam" id="PF14378">
    <property type="entry name" value="PAP2_3"/>
    <property type="match status" value="1"/>
</dbReference>
<comment type="caution">
    <text evidence="3">The sequence shown here is derived from an EMBL/GenBank/DDBJ whole genome shotgun (WGS) entry which is preliminary data.</text>
</comment>
<sequence length="292" mass="33079">MRQVSSRCINFLAGFILFFSVIAFFINYFIYQFPGNNYFPDNVVAFGIFLVLLNVGLHLSFAKESKACQIGNELIYFFWIMLIIALATNAVQLTPFPIIDQYIVKLETLMGIDTGAIVSWTNEHPQVKAILSAIYDSLAYQMSIIPLLVLFSCRFHLLREYYFLLLCTVLLGFGFYYFFPTTAPASIFNHVLFDPSQIATGLKFSELHHHIIPSTNEGGLIAFPSFHAIWALLCINLLREWPIACIMLGLTNVLLIASCVLLGWHYCTDIVGSLIVLLISYFALKHCTNKQV</sequence>
<evidence type="ECO:0000313" key="3">
    <source>
        <dbReference type="EMBL" id="MFJ1267447.1"/>
    </source>
</evidence>
<dbReference type="InterPro" id="IPR026841">
    <property type="entry name" value="Aur1/Ipt1"/>
</dbReference>
<gene>
    <name evidence="3" type="ORF">ACD661_02630</name>
</gene>
<name>A0ABW8D436_9GAMM</name>
<evidence type="ECO:0000256" key="1">
    <source>
        <dbReference type="SAM" id="Phobius"/>
    </source>
</evidence>
<feature type="domain" description="Inositolphosphotransferase Aur1/Ipt1" evidence="2">
    <location>
        <begin position="102"/>
        <end position="282"/>
    </location>
</feature>
<feature type="transmembrane region" description="Helical" evidence="1">
    <location>
        <begin position="270"/>
        <end position="288"/>
    </location>
</feature>
<reference evidence="3 4" key="1">
    <citation type="submission" date="2024-08" db="EMBL/GenBank/DDBJ databases">
        <title>Draft Genome Sequence of Legionella lytica strain DSB2004, Isolated From a Fire Sprinkler System.</title>
        <authorList>
            <person name="Everhart A.D."/>
            <person name="Kidane D.T."/>
            <person name="Farone A.L."/>
            <person name="Farone M.B."/>
        </authorList>
    </citation>
    <scope>NUCLEOTIDE SEQUENCE [LARGE SCALE GENOMIC DNA]</scope>
    <source>
        <strain evidence="3 4">DSB2004</strain>
    </source>
</reference>
<feature type="transmembrane region" description="Helical" evidence="1">
    <location>
        <begin position="74"/>
        <end position="93"/>
    </location>
</feature>
<dbReference type="RefSeq" id="WP_400186102.1">
    <property type="nucleotide sequence ID" value="NZ_JBGORX010000001.1"/>
</dbReference>
<dbReference type="Proteomes" id="UP001615550">
    <property type="component" value="Unassembled WGS sequence"/>
</dbReference>
<dbReference type="EMBL" id="JBGORX010000001">
    <property type="protein sequence ID" value="MFJ1267447.1"/>
    <property type="molecule type" value="Genomic_DNA"/>
</dbReference>
<keyword evidence="4" id="KW-1185">Reference proteome</keyword>
<protein>
    <submittedName>
        <fullName evidence="3">Phosphatase PAP2 family protein</fullName>
    </submittedName>
</protein>
<accession>A0ABW8D436</accession>
<feature type="transmembrane region" description="Helical" evidence="1">
    <location>
        <begin position="220"/>
        <end position="238"/>
    </location>
</feature>
<keyword evidence="1" id="KW-0472">Membrane</keyword>